<feature type="region of interest" description="Disordered" evidence="6">
    <location>
        <begin position="1"/>
        <end position="24"/>
    </location>
</feature>
<evidence type="ECO:0000256" key="5">
    <source>
        <dbReference type="ARBA" id="ARBA00023242"/>
    </source>
</evidence>
<accession>A0AAN6F151</accession>
<dbReference type="Proteomes" id="UP001161757">
    <property type="component" value="Unassembled WGS sequence"/>
</dbReference>
<dbReference type="Pfam" id="PF04658">
    <property type="entry name" value="TAFII55_N"/>
    <property type="match status" value="1"/>
</dbReference>
<sequence>MKKQSSKKPKPTAEVLDETAASTFVTFKVSPAKLRALNLPSAPRHGNSNSNNAIEDYEAEETYEDTHEVGDKSSVESDTESDTDGSVSTTGTANHAAATDGSLQPETSPDADIFYANDSDASQRQGKARRNTQKATTTTTAARRGKRHAQTIRRTGPISATSTSVAGRRQAKRAAASKAVTVASAFDINTPSSPGPGIDEDNETHRDSDTDGLDSSPSTDSDADSEMSDTPDKRPTPSLKLKIGRPSLPPAEPVQTPNPSSGTRTPLLKLKLGTPAPASTPPAPTQGDTINVEPLSSSKKRKRLNNAESEDELARQAPKTKIKFKTGPVQGPKPPKPQPAAPVVRSVKIKAKGKPPKRPLGVGYDSELEDREADPVIHEGFILRMQPGPDCDYVRQAIEDKTIGKPRAQGGPDIRIRMLDTLGRRGVLIVRGNQYATTMVDLPCIIEGMKSWDKKGWIKSIDISQMLLVLGRCNTDEEAKNYPLPEDVDPKNYQYAHGITAPMKWVRKRRFARTKRARVDDIEAVERRVNALLEADRAAVSTKYQLLDHDPRLDEERYSSGLDGEDDDAEGEYDDYDEGDGYFDPRNVPHNGAAVETPTMYTETQTPVEQDVGQDEIDEFERMFAAADDLVASEAAATQAAQANTNTLQVPEAADSSFAVTSTSASPSNNTVAPTPAEEASSDEDDDDEIGDAAADEDDQDLDDAEKEGDENLQQIKDRIQDMQHKIAEQTAVLKQTQNAILKKKLARKIQDLKDDVAMMKKNAGLGGDDDDD</sequence>
<feature type="region of interest" description="Disordered" evidence="6">
    <location>
        <begin position="654"/>
        <end position="718"/>
    </location>
</feature>
<reference evidence="8" key="1">
    <citation type="submission" date="2023-01" db="EMBL/GenBank/DDBJ databases">
        <title>Exophiala dermititidis isolated from Cystic Fibrosis Patient.</title>
        <authorList>
            <person name="Kurbessoian T."/>
            <person name="Crocker A."/>
            <person name="Murante D."/>
            <person name="Hogan D.A."/>
            <person name="Stajich J.E."/>
        </authorList>
    </citation>
    <scope>NUCLEOTIDE SEQUENCE</scope>
    <source>
        <strain evidence="8">Ex8</strain>
    </source>
</reference>
<evidence type="ECO:0000256" key="4">
    <source>
        <dbReference type="ARBA" id="ARBA00023163"/>
    </source>
</evidence>
<protein>
    <recommendedName>
        <fullName evidence="7">TAFII55 protein conserved region domain-containing protein</fullName>
    </recommendedName>
</protein>
<evidence type="ECO:0000313" key="8">
    <source>
        <dbReference type="EMBL" id="KAJ8994504.1"/>
    </source>
</evidence>
<dbReference type="SMART" id="SM01370">
    <property type="entry name" value="TAFII55_N"/>
    <property type="match status" value="1"/>
</dbReference>
<feature type="domain" description="TAFII55 protein conserved region" evidence="7">
    <location>
        <begin position="377"/>
        <end position="541"/>
    </location>
</feature>
<dbReference type="PANTHER" id="PTHR12228">
    <property type="entry name" value="TRANSCRIPTION INITIATION FACTOR TFIID 55 KD SUBUNIT-RELATED"/>
    <property type="match status" value="1"/>
</dbReference>
<proteinExistence type="inferred from homology"/>
<name>A0AAN6F151_EXODE</name>
<comment type="similarity">
    <text evidence="2">Belongs to the TAF7 family.</text>
</comment>
<evidence type="ECO:0000259" key="7">
    <source>
        <dbReference type="SMART" id="SM01370"/>
    </source>
</evidence>
<dbReference type="GO" id="GO:0051123">
    <property type="term" value="P:RNA polymerase II preinitiation complex assembly"/>
    <property type="evidence" value="ECO:0007669"/>
    <property type="project" value="TreeGrafter"/>
</dbReference>
<comment type="subcellular location">
    <subcellularLocation>
        <location evidence="1">Nucleus</location>
    </subcellularLocation>
</comment>
<dbReference type="GO" id="GO:0005669">
    <property type="term" value="C:transcription factor TFIID complex"/>
    <property type="evidence" value="ECO:0007669"/>
    <property type="project" value="InterPro"/>
</dbReference>
<dbReference type="PANTHER" id="PTHR12228:SF0">
    <property type="entry name" value="TATA-BOX BINDING PROTEIN ASSOCIATED FACTOR 7"/>
    <property type="match status" value="1"/>
</dbReference>
<evidence type="ECO:0000313" key="9">
    <source>
        <dbReference type="Proteomes" id="UP001161757"/>
    </source>
</evidence>
<organism evidence="8 9">
    <name type="scientific">Exophiala dermatitidis</name>
    <name type="common">Black yeast-like fungus</name>
    <name type="synonym">Wangiella dermatitidis</name>
    <dbReference type="NCBI Taxonomy" id="5970"/>
    <lineage>
        <taxon>Eukaryota</taxon>
        <taxon>Fungi</taxon>
        <taxon>Dikarya</taxon>
        <taxon>Ascomycota</taxon>
        <taxon>Pezizomycotina</taxon>
        <taxon>Eurotiomycetes</taxon>
        <taxon>Chaetothyriomycetidae</taxon>
        <taxon>Chaetothyriales</taxon>
        <taxon>Herpotrichiellaceae</taxon>
        <taxon>Exophiala</taxon>
    </lineage>
</organism>
<keyword evidence="3" id="KW-0805">Transcription regulation</keyword>
<dbReference type="AlphaFoldDB" id="A0AAN6F151"/>
<dbReference type="GO" id="GO:0016251">
    <property type="term" value="F:RNA polymerase II general transcription initiation factor activity"/>
    <property type="evidence" value="ECO:0007669"/>
    <property type="project" value="TreeGrafter"/>
</dbReference>
<keyword evidence="4" id="KW-0804">Transcription</keyword>
<feature type="compositionally biased region" description="Low complexity" evidence="6">
    <location>
        <begin position="165"/>
        <end position="185"/>
    </location>
</feature>
<feature type="compositionally biased region" description="Acidic residues" evidence="6">
    <location>
        <begin position="680"/>
        <end position="711"/>
    </location>
</feature>
<feature type="region of interest" description="Disordered" evidence="6">
    <location>
        <begin position="38"/>
        <end position="343"/>
    </location>
</feature>
<dbReference type="InterPro" id="IPR037817">
    <property type="entry name" value="TAF7"/>
</dbReference>
<feature type="compositionally biased region" description="Pro residues" evidence="6">
    <location>
        <begin position="331"/>
        <end position="340"/>
    </location>
</feature>
<evidence type="ECO:0000256" key="3">
    <source>
        <dbReference type="ARBA" id="ARBA00023015"/>
    </source>
</evidence>
<feature type="compositionally biased region" description="Basic and acidic residues" evidence="6">
    <location>
        <begin position="64"/>
        <end position="75"/>
    </location>
</feature>
<keyword evidence="5" id="KW-0539">Nucleus</keyword>
<feature type="compositionally biased region" description="Polar residues" evidence="6">
    <location>
        <begin position="658"/>
        <end position="673"/>
    </location>
</feature>
<gene>
    <name evidence="8" type="ORF">HRR80_001217</name>
</gene>
<feature type="compositionally biased region" description="Polar residues" evidence="6">
    <location>
        <begin position="255"/>
        <end position="264"/>
    </location>
</feature>
<dbReference type="CDD" id="cd08047">
    <property type="entry name" value="TAF7"/>
    <property type="match status" value="1"/>
</dbReference>
<dbReference type="EMBL" id="JAJGCB010000002">
    <property type="protein sequence ID" value="KAJ8994504.1"/>
    <property type="molecule type" value="Genomic_DNA"/>
</dbReference>
<evidence type="ECO:0000256" key="2">
    <source>
        <dbReference type="ARBA" id="ARBA00009368"/>
    </source>
</evidence>
<feature type="compositionally biased region" description="Basic residues" evidence="6">
    <location>
        <begin position="1"/>
        <end position="10"/>
    </location>
</feature>
<feature type="compositionally biased region" description="Low complexity" evidence="6">
    <location>
        <begin position="133"/>
        <end position="142"/>
    </location>
</feature>
<feature type="compositionally biased region" description="Polar residues" evidence="6">
    <location>
        <begin position="286"/>
        <end position="297"/>
    </location>
</feature>
<feature type="region of interest" description="Disordered" evidence="6">
    <location>
        <begin position="551"/>
        <end position="587"/>
    </location>
</feature>
<evidence type="ECO:0000256" key="1">
    <source>
        <dbReference type="ARBA" id="ARBA00004123"/>
    </source>
</evidence>
<comment type="caution">
    <text evidence="8">The sequence shown here is derived from an EMBL/GenBank/DDBJ whole genome shotgun (WGS) entry which is preliminary data.</text>
</comment>
<feature type="compositionally biased region" description="Acidic residues" evidence="6">
    <location>
        <begin position="563"/>
        <end position="581"/>
    </location>
</feature>
<evidence type="ECO:0000256" key="6">
    <source>
        <dbReference type="SAM" id="MobiDB-lite"/>
    </source>
</evidence>
<dbReference type="InterPro" id="IPR006751">
    <property type="entry name" value="TAFII55_prot_cons_reg"/>
</dbReference>